<organism evidence="1 2">
    <name type="scientific">Caerostris extrusa</name>
    <name type="common">Bark spider</name>
    <name type="synonym">Caerostris bankana</name>
    <dbReference type="NCBI Taxonomy" id="172846"/>
    <lineage>
        <taxon>Eukaryota</taxon>
        <taxon>Metazoa</taxon>
        <taxon>Ecdysozoa</taxon>
        <taxon>Arthropoda</taxon>
        <taxon>Chelicerata</taxon>
        <taxon>Arachnida</taxon>
        <taxon>Araneae</taxon>
        <taxon>Araneomorphae</taxon>
        <taxon>Entelegynae</taxon>
        <taxon>Araneoidea</taxon>
        <taxon>Araneidae</taxon>
        <taxon>Caerostris</taxon>
    </lineage>
</organism>
<name>A0AAV4MCJ3_CAEEX</name>
<accession>A0AAV4MCJ3</accession>
<proteinExistence type="predicted"/>
<keyword evidence="2" id="KW-1185">Reference proteome</keyword>
<protein>
    <submittedName>
        <fullName evidence="1">Uncharacterized protein</fullName>
    </submittedName>
</protein>
<reference evidence="1 2" key="1">
    <citation type="submission" date="2021-06" db="EMBL/GenBank/DDBJ databases">
        <title>Caerostris extrusa draft genome.</title>
        <authorList>
            <person name="Kono N."/>
            <person name="Arakawa K."/>
        </authorList>
    </citation>
    <scope>NUCLEOTIDE SEQUENCE [LARGE SCALE GENOMIC DNA]</scope>
</reference>
<dbReference type="AlphaFoldDB" id="A0AAV4MCJ3"/>
<sequence length="95" mass="10792">MSSEICKRRRFGFAEQQCLACLSWLNAALFTDKFVSWITARSSALYIELVSRKCIGTSLKRGVGAEKRSSNCRGWFRISEFALIFRLAMMAAEIV</sequence>
<gene>
    <name evidence="1" type="ORF">CEXT_69271</name>
</gene>
<dbReference type="EMBL" id="BPLR01019646">
    <property type="protein sequence ID" value="GIX70073.1"/>
    <property type="molecule type" value="Genomic_DNA"/>
</dbReference>
<dbReference type="Proteomes" id="UP001054945">
    <property type="component" value="Unassembled WGS sequence"/>
</dbReference>
<comment type="caution">
    <text evidence="1">The sequence shown here is derived from an EMBL/GenBank/DDBJ whole genome shotgun (WGS) entry which is preliminary data.</text>
</comment>
<evidence type="ECO:0000313" key="2">
    <source>
        <dbReference type="Proteomes" id="UP001054945"/>
    </source>
</evidence>
<evidence type="ECO:0000313" key="1">
    <source>
        <dbReference type="EMBL" id="GIX70073.1"/>
    </source>
</evidence>